<feature type="compositionally biased region" description="Low complexity" evidence="5">
    <location>
        <begin position="697"/>
        <end position="708"/>
    </location>
</feature>
<proteinExistence type="predicted"/>
<evidence type="ECO:0000259" key="7">
    <source>
        <dbReference type="PROSITE" id="PS50112"/>
    </source>
</evidence>
<dbReference type="PROSITE" id="PS50112">
    <property type="entry name" value="PAS"/>
    <property type="match status" value="2"/>
</dbReference>
<feature type="domain" description="PAS" evidence="7">
    <location>
        <begin position="136"/>
        <end position="180"/>
    </location>
</feature>
<dbReference type="CDD" id="cd00130">
    <property type="entry name" value="PAS"/>
    <property type="match status" value="2"/>
</dbReference>
<dbReference type="Gene3D" id="3.30.450.20">
    <property type="entry name" value="PAS domain"/>
    <property type="match status" value="3"/>
</dbReference>
<dbReference type="PRINTS" id="PR00344">
    <property type="entry name" value="BCTRLSENSOR"/>
</dbReference>
<evidence type="ECO:0000313" key="9">
    <source>
        <dbReference type="EMBL" id="KAB0582551.1"/>
    </source>
</evidence>
<dbReference type="NCBIfam" id="TIGR00229">
    <property type="entry name" value="sensory_box"/>
    <property type="match status" value="2"/>
</dbReference>
<dbReference type="SMART" id="SM00388">
    <property type="entry name" value="HisKA"/>
    <property type="match status" value="1"/>
</dbReference>
<feature type="coiled-coil region" evidence="4">
    <location>
        <begin position="413"/>
        <end position="447"/>
    </location>
</feature>
<dbReference type="InterPro" id="IPR036890">
    <property type="entry name" value="HATPase_C_sf"/>
</dbReference>
<dbReference type="InterPro" id="IPR000014">
    <property type="entry name" value="PAS"/>
</dbReference>
<comment type="caution">
    <text evidence="9">The sequence shown here is derived from an EMBL/GenBank/DDBJ whole genome shotgun (WGS) entry which is preliminary data.</text>
</comment>
<dbReference type="InterPro" id="IPR000700">
    <property type="entry name" value="PAS-assoc_C"/>
</dbReference>
<reference evidence="9 10" key="1">
    <citation type="submission" date="2019-09" db="EMBL/GenBank/DDBJ databases">
        <title>Draft genome sequences of 48 bacterial type strains from the CCUG.</title>
        <authorList>
            <person name="Tunovic T."/>
            <person name="Pineiro-Iglesias B."/>
            <person name="Unosson C."/>
            <person name="Inganas E."/>
            <person name="Ohlen M."/>
            <person name="Cardew S."/>
            <person name="Jensie-Markopoulos S."/>
            <person name="Salva-Serra F."/>
            <person name="Jaen-Luchoro D."/>
            <person name="Karlsson R."/>
            <person name="Svensson-Stadler L."/>
            <person name="Chun J."/>
            <person name="Moore E."/>
        </authorList>
    </citation>
    <scope>NUCLEOTIDE SEQUENCE [LARGE SCALE GENOMIC DNA]</scope>
    <source>
        <strain evidence="9 10">CCUG 30977</strain>
    </source>
</reference>
<keyword evidence="10" id="KW-1185">Reference proteome</keyword>
<dbReference type="InterPro" id="IPR004358">
    <property type="entry name" value="Sig_transdc_His_kin-like_C"/>
</dbReference>
<organism evidence="9 10">
    <name type="scientific">Ideonella dechloratans</name>
    <dbReference type="NCBI Taxonomy" id="36863"/>
    <lineage>
        <taxon>Bacteria</taxon>
        <taxon>Pseudomonadati</taxon>
        <taxon>Pseudomonadota</taxon>
        <taxon>Betaproteobacteria</taxon>
        <taxon>Burkholderiales</taxon>
        <taxon>Sphaerotilaceae</taxon>
        <taxon>Ideonella</taxon>
    </lineage>
</organism>
<evidence type="ECO:0000256" key="3">
    <source>
        <dbReference type="ARBA" id="ARBA00022553"/>
    </source>
</evidence>
<dbReference type="InterPro" id="IPR003594">
    <property type="entry name" value="HATPase_dom"/>
</dbReference>
<dbReference type="AlphaFoldDB" id="A0A643FBX6"/>
<name>A0A643FBX6_IDEDE</name>
<comment type="catalytic activity">
    <reaction evidence="1">
        <text>ATP + protein L-histidine = ADP + protein N-phospho-L-histidine.</text>
        <dbReference type="EC" id="2.7.13.3"/>
    </reaction>
</comment>
<evidence type="ECO:0000259" key="6">
    <source>
        <dbReference type="PROSITE" id="PS50109"/>
    </source>
</evidence>
<dbReference type="InterPro" id="IPR036097">
    <property type="entry name" value="HisK_dim/P_sf"/>
</dbReference>
<feature type="domain" description="PAC" evidence="8">
    <location>
        <begin position="228"/>
        <end position="280"/>
    </location>
</feature>
<dbReference type="SUPFAM" id="SSF55874">
    <property type="entry name" value="ATPase domain of HSP90 chaperone/DNA topoisomerase II/histidine kinase"/>
    <property type="match status" value="1"/>
</dbReference>
<evidence type="ECO:0000256" key="4">
    <source>
        <dbReference type="SAM" id="Coils"/>
    </source>
</evidence>
<gene>
    <name evidence="9" type="ORF">F7Q92_10265</name>
</gene>
<dbReference type="Pfam" id="PF02518">
    <property type="entry name" value="HATPase_c"/>
    <property type="match status" value="1"/>
</dbReference>
<dbReference type="Pfam" id="PF13426">
    <property type="entry name" value="PAS_9"/>
    <property type="match status" value="1"/>
</dbReference>
<dbReference type="PANTHER" id="PTHR43065:SF50">
    <property type="entry name" value="HISTIDINE KINASE"/>
    <property type="match status" value="1"/>
</dbReference>
<evidence type="ECO:0000256" key="1">
    <source>
        <dbReference type="ARBA" id="ARBA00000085"/>
    </source>
</evidence>
<dbReference type="SMART" id="SM00387">
    <property type="entry name" value="HATPase_c"/>
    <property type="match status" value="1"/>
</dbReference>
<evidence type="ECO:0000256" key="2">
    <source>
        <dbReference type="ARBA" id="ARBA00012438"/>
    </source>
</evidence>
<dbReference type="Pfam" id="PF13188">
    <property type="entry name" value="PAS_8"/>
    <property type="match status" value="2"/>
</dbReference>
<dbReference type="GO" id="GO:0000155">
    <property type="term" value="F:phosphorelay sensor kinase activity"/>
    <property type="evidence" value="ECO:0007669"/>
    <property type="project" value="InterPro"/>
</dbReference>
<feature type="domain" description="Histidine kinase" evidence="6">
    <location>
        <begin position="456"/>
        <end position="698"/>
    </location>
</feature>
<accession>A0A643FBX6</accession>
<sequence length="725" mass="80299">MPDGSGHLAHPTGAALSAYDVVAVPVLLHRGGAVLHANPSMLRLLGCPQEEARTLDVMSLVIAEDRDALHEHLQACLSPDAQEPPAQAYTLESRQGVRRRVEWTSRACAIEGRHTLVVTCQDLSDMQFVQDSLQQLSQMLHQIIEGGPIPTFVIGVDHRVTHWNRACERLTGVSAMEMRGAEGAWRGFWTSPRALLADLIVDEAPEDLLRSTYADGDARQIEGGDGAWEVEQFFPQLGPEGRWVHFTAVPLRDTAGRIIGAIETLLDVTERRQAEEALRQHRNELELRVQERSAELRGTLHQLEAFMANAPVGVARTRGARIEHHNRKMAEILGWADDRPPQDTAELFRTREEFEWLRQRSTPVLLTGQAWRQEMWLRHRDGRLMWVQLIAYPADVDHIESGAWWLVEDHTEVRRAQDELRTHNEQLKATLSKLEEAQNQLLQSEKMASIGQLAAGVAHEINNPIGFVSSNLHTLKGYVGQLLELVGAYENAQTRPGAEAQAAVAQARDAAEIDYLREDLPALMSESEDGLARVKKIVQDLKDFSRLDQSEWQDADLNAGLESTLNVVRHEVKYKAEVRKLLEPLPLVRCLAAQLNQVFMNLIVNASHAIQGHGVITLASGPQDGWVWIEVGDTGCGMSAEVQRRIFEPFFTTKPVGSGTGLGLSLSFSIVQKHGGLIQVHSVPGQGSTFRVWVPVAGPGPDGTAGTPPERPWVDRQAQASLGAP</sequence>
<dbReference type="Gene3D" id="1.10.287.130">
    <property type="match status" value="1"/>
</dbReference>
<dbReference type="OrthoDB" id="224978at2"/>
<dbReference type="InterPro" id="IPR005467">
    <property type="entry name" value="His_kinase_dom"/>
</dbReference>
<dbReference type="Proteomes" id="UP000430120">
    <property type="component" value="Unassembled WGS sequence"/>
</dbReference>
<dbReference type="SMART" id="SM00091">
    <property type="entry name" value="PAS"/>
    <property type="match status" value="3"/>
</dbReference>
<dbReference type="PROSITE" id="PS50113">
    <property type="entry name" value="PAC"/>
    <property type="match status" value="1"/>
</dbReference>
<dbReference type="SUPFAM" id="SSF47384">
    <property type="entry name" value="Homodimeric domain of signal transducing histidine kinase"/>
    <property type="match status" value="1"/>
</dbReference>
<dbReference type="InterPro" id="IPR003661">
    <property type="entry name" value="HisK_dim/P_dom"/>
</dbReference>
<dbReference type="Gene3D" id="3.30.565.10">
    <property type="entry name" value="Histidine kinase-like ATPase, C-terminal domain"/>
    <property type="match status" value="1"/>
</dbReference>
<evidence type="ECO:0000256" key="5">
    <source>
        <dbReference type="SAM" id="MobiDB-lite"/>
    </source>
</evidence>
<dbReference type="EC" id="2.7.13.3" evidence="2"/>
<dbReference type="PANTHER" id="PTHR43065">
    <property type="entry name" value="SENSOR HISTIDINE KINASE"/>
    <property type="match status" value="1"/>
</dbReference>
<dbReference type="InterPro" id="IPR013656">
    <property type="entry name" value="PAS_4"/>
</dbReference>
<dbReference type="PROSITE" id="PS50109">
    <property type="entry name" value="HIS_KIN"/>
    <property type="match status" value="1"/>
</dbReference>
<dbReference type="SUPFAM" id="SSF55785">
    <property type="entry name" value="PYP-like sensor domain (PAS domain)"/>
    <property type="match status" value="3"/>
</dbReference>
<feature type="domain" description="PAS" evidence="7">
    <location>
        <begin position="32"/>
        <end position="80"/>
    </location>
</feature>
<protein>
    <recommendedName>
        <fullName evidence="2">histidine kinase</fullName>
        <ecNumber evidence="2">2.7.13.3</ecNumber>
    </recommendedName>
</protein>
<evidence type="ECO:0000313" key="10">
    <source>
        <dbReference type="Proteomes" id="UP000430120"/>
    </source>
</evidence>
<keyword evidence="4" id="KW-0175">Coiled coil</keyword>
<dbReference type="RefSeq" id="WP_151124054.1">
    <property type="nucleotide sequence ID" value="NZ_CP088081.1"/>
</dbReference>
<dbReference type="EMBL" id="VZPB01000020">
    <property type="protein sequence ID" value="KAB0582551.1"/>
    <property type="molecule type" value="Genomic_DNA"/>
</dbReference>
<keyword evidence="3" id="KW-0597">Phosphoprotein</keyword>
<dbReference type="InterPro" id="IPR035965">
    <property type="entry name" value="PAS-like_dom_sf"/>
</dbReference>
<dbReference type="Pfam" id="PF08448">
    <property type="entry name" value="PAS_4"/>
    <property type="match status" value="1"/>
</dbReference>
<dbReference type="CDD" id="cd00082">
    <property type="entry name" value="HisKA"/>
    <property type="match status" value="1"/>
</dbReference>
<evidence type="ECO:0000259" key="8">
    <source>
        <dbReference type="PROSITE" id="PS50113"/>
    </source>
</evidence>
<feature type="region of interest" description="Disordered" evidence="5">
    <location>
        <begin position="697"/>
        <end position="725"/>
    </location>
</feature>